<dbReference type="InterPro" id="IPR050490">
    <property type="entry name" value="Bact_solute-bd_prot1"/>
</dbReference>
<dbReference type="EMBL" id="CAJVAS010000003">
    <property type="protein sequence ID" value="CAG7608280.1"/>
    <property type="molecule type" value="Genomic_DNA"/>
</dbReference>
<organism evidence="2 3">
    <name type="scientific">Paenibacillus solanacearum</name>
    <dbReference type="NCBI Taxonomy" id="2048548"/>
    <lineage>
        <taxon>Bacteria</taxon>
        <taxon>Bacillati</taxon>
        <taxon>Bacillota</taxon>
        <taxon>Bacilli</taxon>
        <taxon>Bacillales</taxon>
        <taxon>Paenibacillaceae</taxon>
        <taxon>Paenibacillus</taxon>
    </lineage>
</organism>
<evidence type="ECO:0008006" key="4">
    <source>
        <dbReference type="Google" id="ProtNLM"/>
    </source>
</evidence>
<keyword evidence="3" id="KW-1185">Reference proteome</keyword>
<name>A0A916JW52_9BACL</name>
<accession>A0A916JW52</accession>
<gene>
    <name evidence="2" type="ORF">PAESOLCIP111_01045</name>
</gene>
<evidence type="ECO:0000313" key="2">
    <source>
        <dbReference type="EMBL" id="CAG7608280.1"/>
    </source>
</evidence>
<dbReference type="RefSeq" id="WP_218090869.1">
    <property type="nucleotide sequence ID" value="NZ_CAJVAS010000003.1"/>
</dbReference>
<keyword evidence="1" id="KW-0732">Signal</keyword>
<dbReference type="Pfam" id="PF01547">
    <property type="entry name" value="SBP_bac_1"/>
    <property type="match status" value="1"/>
</dbReference>
<evidence type="ECO:0000313" key="3">
    <source>
        <dbReference type="Proteomes" id="UP000693672"/>
    </source>
</evidence>
<reference evidence="2" key="1">
    <citation type="submission" date="2021-06" db="EMBL/GenBank/DDBJ databases">
        <authorList>
            <person name="Criscuolo A."/>
        </authorList>
    </citation>
    <scope>NUCLEOTIDE SEQUENCE</scope>
    <source>
        <strain evidence="2">CIP111600</strain>
    </source>
</reference>
<feature type="chain" id="PRO_5037801357" description="Extracellular solute-binding protein" evidence="1">
    <location>
        <begin position="26"/>
        <end position="435"/>
    </location>
</feature>
<dbReference type="AlphaFoldDB" id="A0A916JW52"/>
<proteinExistence type="predicted"/>
<sequence length="435" mass="47782">MKTARRFGIIVTSASLLLAGGCAPAKNGVKPEEAKGVSSEPITLSFLQTSAKMTDDEFKQWVADPVKKKYPNITLTLVREDSPEKLAQLIAIDQLPDIIYAGPVTAAKIVELQAAQDLTPLIKQNNVDLAAFEPAGVEIVKQLSDSGKLLALPLAFNFSALYYNKDIFDRFAVPYPKDGMSWEQAIELAKPLTRLDDGVQYQGLAIDGNINRLGEQLALSTVDPKTLRSALQTDSWKTVFETYRGIGQIPGNWLENPQRIPAFQKSRSLAMLAGLSARIGEFEQMQNEGQPLNWDMVTLPAFQQAPKNAFGGGVFYLMTSSKSKHQTEAFQVLKLLVEDEVQSILSKQGRRTALKDPKYNKLFGEDLKSLQGKNKAAIFNMVSAPQTIATPYDDAAFKELVAGGNQVAKDSSVDVNTIVRQTDEKINKAIESLKK</sequence>
<dbReference type="PROSITE" id="PS51257">
    <property type="entry name" value="PROKAR_LIPOPROTEIN"/>
    <property type="match status" value="1"/>
</dbReference>
<evidence type="ECO:0000256" key="1">
    <source>
        <dbReference type="SAM" id="SignalP"/>
    </source>
</evidence>
<comment type="caution">
    <text evidence="2">The sequence shown here is derived from an EMBL/GenBank/DDBJ whole genome shotgun (WGS) entry which is preliminary data.</text>
</comment>
<protein>
    <recommendedName>
        <fullName evidence="4">Extracellular solute-binding protein</fullName>
    </recommendedName>
</protein>
<dbReference type="InterPro" id="IPR006059">
    <property type="entry name" value="SBP"/>
</dbReference>
<dbReference type="Proteomes" id="UP000693672">
    <property type="component" value="Unassembled WGS sequence"/>
</dbReference>
<feature type="signal peptide" evidence="1">
    <location>
        <begin position="1"/>
        <end position="25"/>
    </location>
</feature>
<dbReference type="PANTHER" id="PTHR43649">
    <property type="entry name" value="ARABINOSE-BINDING PROTEIN-RELATED"/>
    <property type="match status" value="1"/>
</dbReference>